<name>A0ABN9SQE0_9DINO</name>
<keyword evidence="3" id="KW-0812">Transmembrane</keyword>
<comment type="caution">
    <text evidence="4">The sequence shown here is derived from an EMBL/GenBank/DDBJ whole genome shotgun (WGS) entry which is preliminary data.</text>
</comment>
<keyword evidence="3" id="KW-0472">Membrane</keyword>
<dbReference type="EMBL" id="CAUYUJ010012448">
    <property type="protein sequence ID" value="CAK0833984.1"/>
    <property type="molecule type" value="Genomic_DNA"/>
</dbReference>
<reference evidence="4" key="1">
    <citation type="submission" date="2023-10" db="EMBL/GenBank/DDBJ databases">
        <authorList>
            <person name="Chen Y."/>
            <person name="Shah S."/>
            <person name="Dougan E. K."/>
            <person name="Thang M."/>
            <person name="Chan C."/>
        </authorList>
    </citation>
    <scope>NUCLEOTIDE SEQUENCE [LARGE SCALE GENOMIC DNA]</scope>
</reference>
<gene>
    <name evidence="4" type="ORF">PCOR1329_LOCUS31526</name>
</gene>
<accession>A0ABN9SQE0</accession>
<dbReference type="Proteomes" id="UP001189429">
    <property type="component" value="Unassembled WGS sequence"/>
</dbReference>
<feature type="non-terminal residue" evidence="4">
    <location>
        <position position="324"/>
    </location>
</feature>
<protein>
    <submittedName>
        <fullName evidence="4">Uncharacterized protein</fullName>
    </submittedName>
</protein>
<evidence type="ECO:0000313" key="4">
    <source>
        <dbReference type="EMBL" id="CAK0833984.1"/>
    </source>
</evidence>
<sequence length="324" mass="34992">MANQKQRERQAAAKARVCWFCWSDRTGERWWNDDSASACKLRKRPRGSCFHSVKGAGGPPSVSVKEKAKSEELRSEVKRFKAELAEANKAAAAAAKAPADGPSMEVDKGDADRDAARIVELRDQIDGLENLPDSSGAIAALRTAAVKELSDGSQPIAVVEKRKAAKQKHLDGLHQQIAEFQQQRLEAAKGLAAIQVELVDLEAQRAKVAANFPRPSTVVDGAQAPLDSAFAVGAHVDGLGPSLSRRPPVSVLMLASRASSLRSWGASARRQSRPGLTPRPRPRPRGVAQRQLPLLPCRRLQLAADSMVALLLALALAALRRLRR</sequence>
<evidence type="ECO:0000256" key="3">
    <source>
        <dbReference type="SAM" id="Phobius"/>
    </source>
</evidence>
<keyword evidence="5" id="KW-1185">Reference proteome</keyword>
<feature type="transmembrane region" description="Helical" evidence="3">
    <location>
        <begin position="300"/>
        <end position="319"/>
    </location>
</feature>
<evidence type="ECO:0000313" key="5">
    <source>
        <dbReference type="Proteomes" id="UP001189429"/>
    </source>
</evidence>
<evidence type="ECO:0000256" key="2">
    <source>
        <dbReference type="SAM" id="MobiDB-lite"/>
    </source>
</evidence>
<feature type="region of interest" description="Disordered" evidence="2">
    <location>
        <begin position="264"/>
        <end position="290"/>
    </location>
</feature>
<proteinExistence type="predicted"/>
<feature type="coiled-coil region" evidence="1">
    <location>
        <begin position="163"/>
        <end position="211"/>
    </location>
</feature>
<keyword evidence="3" id="KW-1133">Transmembrane helix</keyword>
<organism evidence="4 5">
    <name type="scientific">Prorocentrum cordatum</name>
    <dbReference type="NCBI Taxonomy" id="2364126"/>
    <lineage>
        <taxon>Eukaryota</taxon>
        <taxon>Sar</taxon>
        <taxon>Alveolata</taxon>
        <taxon>Dinophyceae</taxon>
        <taxon>Prorocentrales</taxon>
        <taxon>Prorocentraceae</taxon>
        <taxon>Prorocentrum</taxon>
    </lineage>
</organism>
<keyword evidence="1" id="KW-0175">Coiled coil</keyword>
<feature type="coiled-coil region" evidence="1">
    <location>
        <begin position="63"/>
        <end position="131"/>
    </location>
</feature>
<evidence type="ECO:0000256" key="1">
    <source>
        <dbReference type="SAM" id="Coils"/>
    </source>
</evidence>